<gene>
    <name evidence="1" type="ORF">ABFV83_12430</name>
</gene>
<organism evidence="1">
    <name type="scientific">Lacrimispora sp. BS-2</name>
    <dbReference type="NCBI Taxonomy" id="3151850"/>
    <lineage>
        <taxon>Bacteria</taxon>
        <taxon>Bacillati</taxon>
        <taxon>Bacillota</taxon>
        <taxon>Clostridia</taxon>
        <taxon>Lachnospirales</taxon>
        <taxon>Lachnospiraceae</taxon>
        <taxon>Lacrimispora</taxon>
    </lineage>
</organism>
<dbReference type="SUPFAM" id="SSF53955">
    <property type="entry name" value="Lysozyme-like"/>
    <property type="match status" value="1"/>
</dbReference>
<protein>
    <submittedName>
        <fullName evidence="1">PAAR-like protein</fullName>
    </submittedName>
</protein>
<dbReference type="AlphaFoldDB" id="A0AAU7PK54"/>
<reference evidence="1" key="1">
    <citation type="submission" date="2024-06" db="EMBL/GenBank/DDBJ databases">
        <title>Lacrimispora cavernae sp. nov., a novel anaerobe isolated from bat guano pile inside a cave.</title>
        <authorList>
            <person name="Miller S.L."/>
            <person name="Lu N."/>
            <person name="King J."/>
            <person name="Sankaranarayanan K."/>
            <person name="Lawson P.A."/>
        </authorList>
    </citation>
    <scope>NUCLEOTIDE SEQUENCE</scope>
    <source>
        <strain evidence="1">BS-2</strain>
    </source>
</reference>
<dbReference type="Gene3D" id="1.10.530.10">
    <property type="match status" value="1"/>
</dbReference>
<evidence type="ECO:0000313" key="1">
    <source>
        <dbReference type="EMBL" id="XBS52645.1"/>
    </source>
</evidence>
<dbReference type="RefSeq" id="WP_349944241.1">
    <property type="nucleotide sequence ID" value="NZ_CP157940.1"/>
</dbReference>
<dbReference type="InterPro" id="IPR052354">
    <property type="entry name" value="Cell_Wall_Dynamics_Protein"/>
</dbReference>
<dbReference type="PANTHER" id="PTHR34408:SF2">
    <property type="entry name" value="CELL WALL-BINDING PROTEIN YWSB"/>
    <property type="match status" value="1"/>
</dbReference>
<proteinExistence type="predicted"/>
<dbReference type="PANTHER" id="PTHR34408">
    <property type="entry name" value="FAMILY PROTEIN, PUTATIVE-RELATED"/>
    <property type="match status" value="1"/>
</dbReference>
<dbReference type="Pfam" id="PF14107">
    <property type="entry name" value="DUF4280"/>
    <property type="match status" value="1"/>
</dbReference>
<name>A0AAU7PK54_9FIRM</name>
<sequence>MADLKDTYVVHGACTTCTCGMRKSRTVLEKSHGVFLKDRALMTVNDCKPENIICFGGCYSMENPDTAAEAQKIQMDVEKDCPNTFTDTVMNFFAKKDQKESSDAPLRVVGICTPKIISAEWDNGGNTVEVNGEVPLLAGAKVYCLYGGEIEIIDSGQPEAGDMSQVEISPHSVPLSGSPGSNAESPAMGAAAAGLAAIPGMPKQAVAGMIGASKASSYGKSKTSDVEGAGDLITRQQLELMMQPYNKDGTGGISLKANIEDLDEINRVLKKYNIDSVEKARHFFAQVSHESKVGLIEKYNGNSAEEYFADRDFRTEYGHNTKGDGAKYRGAGYMQLTWKSTYQDFADFIGDQNVVLYGASYVAEHYSWESAGWFWDNYKNLNIKIENGTTVKEVTRVINGGSNGLEERTNFYERLKTIL</sequence>
<dbReference type="InterPro" id="IPR023346">
    <property type="entry name" value="Lysozyme-like_dom_sf"/>
</dbReference>
<dbReference type="InterPro" id="IPR025460">
    <property type="entry name" value="DUF4280"/>
</dbReference>
<accession>A0AAU7PK54</accession>
<dbReference type="EMBL" id="CP157940">
    <property type="protein sequence ID" value="XBS52645.1"/>
    <property type="molecule type" value="Genomic_DNA"/>
</dbReference>